<proteinExistence type="predicted"/>
<dbReference type="EMBL" id="MVGC01000018">
    <property type="protein sequence ID" value="RJE26621.1"/>
    <property type="molecule type" value="Genomic_DNA"/>
</dbReference>
<dbReference type="Proteomes" id="UP000266188">
    <property type="component" value="Unassembled WGS sequence"/>
</dbReference>
<evidence type="ECO:0000313" key="4">
    <source>
        <dbReference type="Proteomes" id="UP000266188"/>
    </source>
</evidence>
<keyword evidence="4" id="KW-1185">Reference proteome</keyword>
<keyword evidence="2" id="KW-0732">Signal</keyword>
<feature type="region of interest" description="Disordered" evidence="1">
    <location>
        <begin position="123"/>
        <end position="156"/>
    </location>
</feature>
<evidence type="ECO:0000256" key="1">
    <source>
        <dbReference type="SAM" id="MobiDB-lite"/>
    </source>
</evidence>
<evidence type="ECO:0000256" key="2">
    <source>
        <dbReference type="SAM" id="SignalP"/>
    </source>
</evidence>
<evidence type="ECO:0000313" key="3">
    <source>
        <dbReference type="EMBL" id="RJE26621.1"/>
    </source>
</evidence>
<sequence>MAGVIHIRSALVPLLFLLIAAASAIASSDPFEAKLGSEILKAGPFGGNNSIEYFDLGDPHILQKRACPTPAAEFARKARYAVTDAFLLARSVVQMTVHTARREISVAKVDAFRREANAVGAATTAHPGSSAGFDYDSSGSDYDPPDDSNDDPVTITRPPSSSIIYNTLSEASVYYTEITWTYYRYWYIYVYIIVEVDVTTTTLSLTSTPSTTSSRISVSATNSAAARIKFQDMSSSLQDSASSANNQDSTPTSGTVTVTTSTPAPCATSTGETASCQSDTSAALDVTPGLWMALGAAIPFALMLLL</sequence>
<organism evidence="3 4">
    <name type="scientific">Aspergillus sclerotialis</name>
    <dbReference type="NCBI Taxonomy" id="2070753"/>
    <lineage>
        <taxon>Eukaryota</taxon>
        <taxon>Fungi</taxon>
        <taxon>Dikarya</taxon>
        <taxon>Ascomycota</taxon>
        <taxon>Pezizomycotina</taxon>
        <taxon>Eurotiomycetes</taxon>
        <taxon>Eurotiomycetidae</taxon>
        <taxon>Eurotiales</taxon>
        <taxon>Aspergillaceae</taxon>
        <taxon>Aspergillus</taxon>
        <taxon>Aspergillus subgen. Polypaecilum</taxon>
    </lineage>
</organism>
<evidence type="ECO:0008006" key="5">
    <source>
        <dbReference type="Google" id="ProtNLM"/>
    </source>
</evidence>
<feature type="region of interest" description="Disordered" evidence="1">
    <location>
        <begin position="238"/>
        <end position="273"/>
    </location>
</feature>
<feature type="chain" id="PRO_5017400729" description="GPI anchored protein" evidence="2">
    <location>
        <begin position="27"/>
        <end position="306"/>
    </location>
</feature>
<dbReference type="AlphaFoldDB" id="A0A3A3AB71"/>
<name>A0A3A3AB71_9EURO</name>
<gene>
    <name evidence="3" type="ORF">PHISCL_01035</name>
</gene>
<accession>A0A3A3AB71</accession>
<feature type="compositionally biased region" description="Low complexity" evidence="1">
    <location>
        <begin position="238"/>
        <end position="271"/>
    </location>
</feature>
<reference evidence="4" key="1">
    <citation type="submission" date="2017-02" db="EMBL/GenBank/DDBJ databases">
        <authorList>
            <person name="Tafer H."/>
            <person name="Lopandic K."/>
        </authorList>
    </citation>
    <scope>NUCLEOTIDE SEQUENCE [LARGE SCALE GENOMIC DNA]</scope>
    <source>
        <strain evidence="4">CBS 366.77</strain>
    </source>
</reference>
<feature type="compositionally biased region" description="Low complexity" evidence="1">
    <location>
        <begin position="128"/>
        <end position="142"/>
    </location>
</feature>
<protein>
    <recommendedName>
        <fullName evidence="5">GPI anchored protein</fullName>
    </recommendedName>
</protein>
<feature type="signal peptide" evidence="2">
    <location>
        <begin position="1"/>
        <end position="26"/>
    </location>
</feature>
<comment type="caution">
    <text evidence="3">The sequence shown here is derived from an EMBL/GenBank/DDBJ whole genome shotgun (WGS) entry which is preliminary data.</text>
</comment>
<dbReference type="STRING" id="2070753.A0A3A3AB71"/>